<dbReference type="InterPro" id="IPR036343">
    <property type="entry name" value="GluRdtase_N_sf"/>
</dbReference>
<evidence type="ECO:0000256" key="12">
    <source>
        <dbReference type="PIRSR" id="PIRSR000445-4"/>
    </source>
</evidence>
<evidence type="ECO:0000256" key="9">
    <source>
        <dbReference type="PIRSR" id="PIRSR000445-1"/>
    </source>
</evidence>
<dbReference type="Pfam" id="PF00745">
    <property type="entry name" value="GlutR_dimer"/>
    <property type="match status" value="1"/>
</dbReference>
<feature type="domain" description="Glutamyl-tRNA reductase N-terminal" evidence="16">
    <location>
        <begin position="6"/>
        <end position="156"/>
    </location>
</feature>
<comment type="miscellaneous">
    <text evidence="8">During catalysis, the active site Cys acts as a nucleophile attacking the alpha-carbonyl group of tRNA-bound glutamate with the formation of a thioester intermediate between enzyme and glutamate, and the concomitant release of tRNA(Glu). The thioester intermediate is finally reduced by direct hydride transfer from NADPH, to form the product GSA.</text>
</comment>
<dbReference type="InterPro" id="IPR006151">
    <property type="entry name" value="Shikm_DH/Glu-tRNA_Rdtase"/>
</dbReference>
<evidence type="ECO:0000256" key="8">
    <source>
        <dbReference type="HAMAP-Rule" id="MF_00087"/>
    </source>
</evidence>
<evidence type="ECO:0000256" key="2">
    <source>
        <dbReference type="ARBA" id="ARBA00005916"/>
    </source>
</evidence>
<dbReference type="GO" id="GO:0050661">
    <property type="term" value="F:NADP binding"/>
    <property type="evidence" value="ECO:0007669"/>
    <property type="project" value="InterPro"/>
</dbReference>
<keyword evidence="4 8" id="KW-0521">NADP</keyword>
<comment type="subunit">
    <text evidence="8">Homodimer.</text>
</comment>
<feature type="binding site" evidence="8 10">
    <location>
        <position position="109"/>
    </location>
    <ligand>
        <name>substrate</name>
    </ligand>
</feature>
<dbReference type="UniPathway" id="UPA00251">
    <property type="reaction ID" value="UER00316"/>
</dbReference>
<dbReference type="Pfam" id="PF01488">
    <property type="entry name" value="Shikimate_DH"/>
    <property type="match status" value="1"/>
</dbReference>
<evidence type="ECO:0000259" key="14">
    <source>
        <dbReference type="Pfam" id="PF00745"/>
    </source>
</evidence>
<feature type="site" description="Important for activity" evidence="8 12">
    <location>
        <position position="99"/>
    </location>
</feature>
<dbReference type="PANTHER" id="PTHR43013:SF1">
    <property type="entry name" value="GLUTAMYL-TRNA REDUCTASE"/>
    <property type="match status" value="1"/>
</dbReference>
<protein>
    <recommendedName>
        <fullName evidence="3 8">Glutamyl-tRNA reductase</fullName>
        <shortName evidence="8">GluTR</shortName>
        <ecNumber evidence="3 8">1.2.1.70</ecNumber>
    </recommendedName>
</protein>
<dbReference type="EC" id="1.2.1.70" evidence="3 8"/>
<feature type="binding site" evidence="8 11">
    <location>
        <begin position="187"/>
        <end position="192"/>
    </location>
    <ligand>
        <name>NADP(+)</name>
        <dbReference type="ChEBI" id="CHEBI:58349"/>
    </ligand>
</feature>
<dbReference type="GO" id="GO:0008883">
    <property type="term" value="F:glutamyl-tRNA reductase activity"/>
    <property type="evidence" value="ECO:0007669"/>
    <property type="project" value="UniProtKB-UniRule"/>
</dbReference>
<comment type="similarity">
    <text evidence="2 8 13">Belongs to the glutamyl-tRNA reductase family.</text>
</comment>
<dbReference type="InterPro" id="IPR036291">
    <property type="entry name" value="NAD(P)-bd_dom_sf"/>
</dbReference>
<feature type="domain" description="Tetrapyrrole biosynthesis glutamyl-tRNA reductase dimerisation" evidence="14">
    <location>
        <begin position="310"/>
        <end position="408"/>
    </location>
</feature>
<reference evidence="17 18" key="1">
    <citation type="submission" date="2019-06" db="EMBL/GenBank/DDBJ databases">
        <title>Sequencing the genomes of 1000 actinobacteria strains.</title>
        <authorList>
            <person name="Klenk H.-P."/>
        </authorList>
    </citation>
    <scope>NUCLEOTIDE SEQUENCE [LARGE SCALE GENOMIC DNA]</scope>
    <source>
        <strain evidence="17 18">DSM 8251</strain>
    </source>
</reference>
<keyword evidence="6 8" id="KW-0627">Porphyrin biosynthesis</keyword>
<dbReference type="EMBL" id="VFOR01000002">
    <property type="protein sequence ID" value="TQL58092.1"/>
    <property type="molecule type" value="Genomic_DNA"/>
</dbReference>
<comment type="catalytic activity">
    <reaction evidence="7 8 13">
        <text>(S)-4-amino-5-oxopentanoate + tRNA(Glu) + NADP(+) = L-glutamyl-tRNA(Glu) + NADPH + H(+)</text>
        <dbReference type="Rhea" id="RHEA:12344"/>
        <dbReference type="Rhea" id="RHEA-COMP:9663"/>
        <dbReference type="Rhea" id="RHEA-COMP:9680"/>
        <dbReference type="ChEBI" id="CHEBI:15378"/>
        <dbReference type="ChEBI" id="CHEBI:57501"/>
        <dbReference type="ChEBI" id="CHEBI:57783"/>
        <dbReference type="ChEBI" id="CHEBI:58349"/>
        <dbReference type="ChEBI" id="CHEBI:78442"/>
        <dbReference type="ChEBI" id="CHEBI:78520"/>
        <dbReference type="EC" id="1.2.1.70"/>
    </reaction>
</comment>
<dbReference type="PANTHER" id="PTHR43013">
    <property type="entry name" value="GLUTAMYL-TRNA REDUCTASE"/>
    <property type="match status" value="1"/>
</dbReference>
<name>A0A542ZCK7_9ACTN</name>
<dbReference type="AlphaFoldDB" id="A0A542ZCK7"/>
<dbReference type="HAMAP" id="MF_00087">
    <property type="entry name" value="Glu_tRNA_reductase"/>
    <property type="match status" value="1"/>
</dbReference>
<evidence type="ECO:0000256" key="1">
    <source>
        <dbReference type="ARBA" id="ARBA00005059"/>
    </source>
</evidence>
<dbReference type="NCBIfam" id="TIGR01035">
    <property type="entry name" value="hemA"/>
    <property type="match status" value="1"/>
</dbReference>
<evidence type="ECO:0000313" key="17">
    <source>
        <dbReference type="EMBL" id="TQL58092.1"/>
    </source>
</evidence>
<accession>A0A542ZCK7</accession>
<dbReference type="SUPFAM" id="SSF69075">
    <property type="entry name" value="Glutamyl tRNA-reductase dimerization domain"/>
    <property type="match status" value="1"/>
</dbReference>
<evidence type="ECO:0000259" key="15">
    <source>
        <dbReference type="Pfam" id="PF01488"/>
    </source>
</evidence>
<feature type="binding site" evidence="8 10">
    <location>
        <position position="120"/>
    </location>
    <ligand>
        <name>substrate</name>
    </ligand>
</feature>
<comment type="function">
    <text evidence="8">Catalyzes the NADPH-dependent reduction of glutamyl-tRNA(Glu) to glutamate 1-semialdehyde (GSA).</text>
</comment>
<dbReference type="InterPro" id="IPR015895">
    <property type="entry name" value="4pyrrol_synth_GluRdtase_N"/>
</dbReference>
<dbReference type="Pfam" id="PF05201">
    <property type="entry name" value="GlutR_N"/>
    <property type="match status" value="1"/>
</dbReference>
<sequence>MNVLVVSVSHRTAPMHILSALAMDAAESAKLLDAVTQSEFIAEALVLSTCNRTEVYVASTRFHGGLEVIVTELAAMAGLAESDLSDHCSVFYEEAAVQHGFMVAGGLDSAVAGEHQILGQVRKALTVAQGEGTIGTTLNALFQQALRVGKRVQTETSIGSAGRSLVSAAADVLGLDDLTGRSVTVVGAGSMAAVAAHTAADRGADVTVVNRTFAKAERLAEIVGGSARPMDVLPSVLASTDVLMSCTGALGVHLMPEDIAATPVREIIDLGLPPDVSVDVEQLPGVRLMNLDRLVSEHADPATEAQVESANQLVRQEVSDFVALRRAAAVTPTVVALRSLGNNVLELEHQRLRQRLPGLEDAQYEEIRQSMRRVIEKLLHQPTVNVKKAAASSTDYDYARALRDLFALDQALVDAVREP</sequence>
<evidence type="ECO:0000256" key="5">
    <source>
        <dbReference type="ARBA" id="ARBA00023002"/>
    </source>
</evidence>
<evidence type="ECO:0000256" key="4">
    <source>
        <dbReference type="ARBA" id="ARBA00022857"/>
    </source>
</evidence>
<dbReference type="Gene3D" id="3.40.50.720">
    <property type="entry name" value="NAD(P)-binding Rossmann-like Domain"/>
    <property type="match status" value="1"/>
</dbReference>
<feature type="domain" description="Quinate/shikimate 5-dehydrogenase/glutamyl-tRNA reductase" evidence="15">
    <location>
        <begin position="176"/>
        <end position="294"/>
    </location>
</feature>
<evidence type="ECO:0000259" key="16">
    <source>
        <dbReference type="Pfam" id="PF05201"/>
    </source>
</evidence>
<dbReference type="FunFam" id="3.30.460.30:FF:000001">
    <property type="entry name" value="Glutamyl-tRNA reductase"/>
    <property type="match status" value="1"/>
</dbReference>
<keyword evidence="5 8" id="KW-0560">Oxidoreductase</keyword>
<dbReference type="InterPro" id="IPR036453">
    <property type="entry name" value="GluRdtase_dimer_dom_sf"/>
</dbReference>
<keyword evidence="18" id="KW-1185">Reference proteome</keyword>
<evidence type="ECO:0000256" key="13">
    <source>
        <dbReference type="RuleBase" id="RU000584"/>
    </source>
</evidence>
<evidence type="ECO:0000256" key="7">
    <source>
        <dbReference type="ARBA" id="ARBA00047464"/>
    </source>
</evidence>
<gene>
    <name evidence="8" type="primary">hemA</name>
    <name evidence="17" type="ORF">FB460_1945</name>
</gene>
<evidence type="ECO:0000256" key="6">
    <source>
        <dbReference type="ARBA" id="ARBA00023244"/>
    </source>
</evidence>
<dbReference type="GO" id="GO:0019353">
    <property type="term" value="P:protoporphyrinogen IX biosynthetic process from glutamate"/>
    <property type="evidence" value="ECO:0007669"/>
    <property type="project" value="TreeGrafter"/>
</dbReference>
<evidence type="ECO:0000313" key="18">
    <source>
        <dbReference type="Proteomes" id="UP000316196"/>
    </source>
</evidence>
<dbReference type="NCBIfam" id="NF000744">
    <property type="entry name" value="PRK00045.1-3"/>
    <property type="match status" value="1"/>
</dbReference>
<dbReference type="SUPFAM" id="SSF51735">
    <property type="entry name" value="NAD(P)-binding Rossmann-fold domains"/>
    <property type="match status" value="1"/>
</dbReference>
<dbReference type="SUPFAM" id="SSF69742">
    <property type="entry name" value="Glutamyl tRNA-reductase catalytic, N-terminal domain"/>
    <property type="match status" value="1"/>
</dbReference>
<proteinExistence type="inferred from homology"/>
<dbReference type="CDD" id="cd05213">
    <property type="entry name" value="NAD_bind_Glutamyl_tRNA_reduct"/>
    <property type="match status" value="1"/>
</dbReference>
<feature type="binding site" evidence="8 10">
    <location>
        <begin position="114"/>
        <end position="116"/>
    </location>
    <ligand>
        <name>substrate</name>
    </ligand>
</feature>
<comment type="domain">
    <text evidence="8">Possesses an unusual extended V-shaped dimeric structure with each monomer consisting of three distinct domains arranged along a curved 'spinal' alpha-helix. The N-terminal catalytic domain specifically recognizes the glutamate moiety of the substrate. The second domain is the NADPH-binding domain, and the third C-terminal domain is responsible for dimerization.</text>
</comment>
<dbReference type="PIRSF" id="PIRSF000445">
    <property type="entry name" value="4pyrrol_synth_GluRdtase"/>
    <property type="match status" value="1"/>
</dbReference>
<evidence type="ECO:0000256" key="11">
    <source>
        <dbReference type="PIRSR" id="PIRSR000445-3"/>
    </source>
</evidence>
<evidence type="ECO:0000256" key="10">
    <source>
        <dbReference type="PIRSR" id="PIRSR000445-2"/>
    </source>
</evidence>
<feature type="binding site" evidence="8 10">
    <location>
        <begin position="49"/>
        <end position="52"/>
    </location>
    <ligand>
        <name>substrate</name>
    </ligand>
</feature>
<dbReference type="InterPro" id="IPR015896">
    <property type="entry name" value="4pyrrol_synth_GluRdtase_dimer"/>
</dbReference>
<comment type="caution">
    <text evidence="17">The sequence shown here is derived from an EMBL/GenBank/DDBJ whole genome shotgun (WGS) entry which is preliminary data.</text>
</comment>
<evidence type="ECO:0000256" key="3">
    <source>
        <dbReference type="ARBA" id="ARBA00012970"/>
    </source>
</evidence>
<organism evidence="17 18">
    <name type="scientific">Propioniferax innocua</name>
    <dbReference type="NCBI Taxonomy" id="1753"/>
    <lineage>
        <taxon>Bacteria</taxon>
        <taxon>Bacillati</taxon>
        <taxon>Actinomycetota</taxon>
        <taxon>Actinomycetes</taxon>
        <taxon>Propionibacteriales</taxon>
        <taxon>Propionibacteriaceae</taxon>
        <taxon>Propioniferax</taxon>
    </lineage>
</organism>
<dbReference type="Gene3D" id="3.30.460.30">
    <property type="entry name" value="Glutamyl-tRNA reductase, N-terminal domain"/>
    <property type="match status" value="1"/>
</dbReference>
<comment type="pathway">
    <text evidence="1 8 13">Porphyrin-containing compound metabolism; protoporphyrin-IX biosynthesis; 5-aminolevulinate from L-glutamyl-tRNA(Glu): step 1/2.</text>
</comment>
<dbReference type="Proteomes" id="UP000316196">
    <property type="component" value="Unassembled WGS sequence"/>
</dbReference>
<dbReference type="InterPro" id="IPR000343">
    <property type="entry name" value="4pyrrol_synth_GluRdtase"/>
</dbReference>
<feature type="active site" description="Nucleophile" evidence="8 9">
    <location>
        <position position="50"/>
    </location>
</feature>